<keyword evidence="4" id="KW-1185">Reference proteome</keyword>
<reference evidence="4" key="1">
    <citation type="journal article" date="2017" name="Nat. Ecol. Evol.">
        <title>Genome expansion and lineage-specific genetic innovations in the forest pathogenic fungi Armillaria.</title>
        <authorList>
            <person name="Sipos G."/>
            <person name="Prasanna A.N."/>
            <person name="Walter M.C."/>
            <person name="O'Connor E."/>
            <person name="Balint B."/>
            <person name="Krizsan K."/>
            <person name="Kiss B."/>
            <person name="Hess J."/>
            <person name="Varga T."/>
            <person name="Slot J."/>
            <person name="Riley R."/>
            <person name="Boka B."/>
            <person name="Rigling D."/>
            <person name="Barry K."/>
            <person name="Lee J."/>
            <person name="Mihaltcheva S."/>
            <person name="LaButti K."/>
            <person name="Lipzen A."/>
            <person name="Waldron R."/>
            <person name="Moloney N.M."/>
            <person name="Sperisen C."/>
            <person name="Kredics L."/>
            <person name="Vagvoelgyi C."/>
            <person name="Patrignani A."/>
            <person name="Fitzpatrick D."/>
            <person name="Nagy I."/>
            <person name="Doyle S."/>
            <person name="Anderson J.B."/>
            <person name="Grigoriev I.V."/>
            <person name="Gueldener U."/>
            <person name="Muensterkoetter M."/>
            <person name="Nagy L.G."/>
        </authorList>
    </citation>
    <scope>NUCLEOTIDE SEQUENCE [LARGE SCALE GENOMIC DNA]</scope>
    <source>
        <strain evidence="4">Ar21-2</strain>
    </source>
</reference>
<dbReference type="Proteomes" id="UP000217790">
    <property type="component" value="Unassembled WGS sequence"/>
</dbReference>
<feature type="signal peptide" evidence="2">
    <location>
        <begin position="1"/>
        <end position="25"/>
    </location>
</feature>
<keyword evidence="1" id="KW-0812">Transmembrane</keyword>
<keyword evidence="2" id="KW-0732">Signal</keyword>
<evidence type="ECO:0000313" key="4">
    <source>
        <dbReference type="Proteomes" id="UP000217790"/>
    </source>
</evidence>
<keyword evidence="1" id="KW-0472">Membrane</keyword>
<evidence type="ECO:0000256" key="1">
    <source>
        <dbReference type="SAM" id="Phobius"/>
    </source>
</evidence>
<sequence>MPWQALFQSRRLPFFFFCTLSPSVARLVQHIIKEASNSSKQWPWTVTIFYYPLPLVSWLCTKPPGGIAAYMPSHDRQINTNLEEHCYHCAGQEGEAEMRSPVHRPTGRPGPVVWVCQKYRFLLVLVYLINVIVILTNFVSIECLYPAFPIVLLFQKYLSKHAVFCEQRTWLETQGINV</sequence>
<evidence type="ECO:0000313" key="3">
    <source>
        <dbReference type="EMBL" id="PBK79274.1"/>
    </source>
</evidence>
<accession>A0A2H3CD69</accession>
<gene>
    <name evidence="3" type="ORF">ARMGADRAFT_1040923</name>
</gene>
<dbReference type="AlphaFoldDB" id="A0A2H3CD69"/>
<dbReference type="InParanoid" id="A0A2H3CD69"/>
<feature type="chain" id="PRO_5013796447" evidence="2">
    <location>
        <begin position="26"/>
        <end position="178"/>
    </location>
</feature>
<protein>
    <submittedName>
        <fullName evidence="3">Uncharacterized protein</fullName>
    </submittedName>
</protein>
<keyword evidence="1" id="KW-1133">Transmembrane helix</keyword>
<dbReference type="EMBL" id="KZ293792">
    <property type="protein sequence ID" value="PBK79274.1"/>
    <property type="molecule type" value="Genomic_DNA"/>
</dbReference>
<name>A0A2H3CD69_ARMGA</name>
<organism evidence="3 4">
    <name type="scientific">Armillaria gallica</name>
    <name type="common">Bulbous honey fungus</name>
    <name type="synonym">Armillaria bulbosa</name>
    <dbReference type="NCBI Taxonomy" id="47427"/>
    <lineage>
        <taxon>Eukaryota</taxon>
        <taxon>Fungi</taxon>
        <taxon>Dikarya</taxon>
        <taxon>Basidiomycota</taxon>
        <taxon>Agaricomycotina</taxon>
        <taxon>Agaricomycetes</taxon>
        <taxon>Agaricomycetidae</taxon>
        <taxon>Agaricales</taxon>
        <taxon>Marasmiineae</taxon>
        <taxon>Physalacriaceae</taxon>
        <taxon>Armillaria</taxon>
    </lineage>
</organism>
<proteinExistence type="predicted"/>
<evidence type="ECO:0000256" key="2">
    <source>
        <dbReference type="SAM" id="SignalP"/>
    </source>
</evidence>
<feature type="transmembrane region" description="Helical" evidence="1">
    <location>
        <begin position="121"/>
        <end position="154"/>
    </location>
</feature>